<dbReference type="EMBL" id="LAZR01000746">
    <property type="protein sequence ID" value="KKN58864.1"/>
    <property type="molecule type" value="Genomic_DNA"/>
</dbReference>
<organism evidence="1">
    <name type="scientific">marine sediment metagenome</name>
    <dbReference type="NCBI Taxonomy" id="412755"/>
    <lineage>
        <taxon>unclassified sequences</taxon>
        <taxon>metagenomes</taxon>
        <taxon>ecological metagenomes</taxon>
    </lineage>
</organism>
<evidence type="ECO:0000313" key="1">
    <source>
        <dbReference type="EMBL" id="KKN58864.1"/>
    </source>
</evidence>
<reference evidence="1" key="1">
    <citation type="journal article" date="2015" name="Nature">
        <title>Complex archaea that bridge the gap between prokaryotes and eukaryotes.</title>
        <authorList>
            <person name="Spang A."/>
            <person name="Saw J.H."/>
            <person name="Jorgensen S.L."/>
            <person name="Zaremba-Niedzwiedzka K."/>
            <person name="Martijn J."/>
            <person name="Lind A.E."/>
            <person name="van Eijk R."/>
            <person name="Schleper C."/>
            <person name="Guy L."/>
            <person name="Ettema T.J."/>
        </authorList>
    </citation>
    <scope>NUCLEOTIDE SEQUENCE</scope>
</reference>
<comment type="caution">
    <text evidence="1">The sequence shown here is derived from an EMBL/GenBank/DDBJ whole genome shotgun (WGS) entry which is preliminary data.</text>
</comment>
<dbReference type="AlphaFoldDB" id="A0A0F9RVN7"/>
<protein>
    <submittedName>
        <fullName evidence="1">Uncharacterized protein</fullName>
    </submittedName>
</protein>
<sequence length="663" mass="75138">MKFYIDEENNSVYVDNTGNVHSMHANPEIGKGGTWSVVYEKDKTTFLSELSDILTWRNRFIRFTDDTNTYVYMTGYVKDIVNITKTSCVLIGNQAGWLLEDYPANTNTILYEDTLKVIDALQIIDIWNDPFGAFDSKLIVVEDVDTLKWKGHVDNITYRNATDSGDHVPDHKTDLAFINRAKFDDAESYAPYKSRAYGTNNTDNYIYASTDNDGAGNSNHRMYFKLDFKVPKKQSTSFTKCTIKLIMKTNHFWTASHWDSTSFLYVHNNNGGAKTEIYAFNTHDSEWAAGENSVTDKFSTGLHHWEDLTTADVVLGRNIPSVTDHFTLELDITANINFVDGDYFYNKTAYNPLEYDLYDFTLFLRVAELDNAETTVFSSGFVIFFAGIEMEYDNKNEITEGLGVISTDTSSIISLNAGSHTTPFPQTDGWSIDDLFVITDQLHTNLTNMFSNSNADNIFTLSATAVSGIADAADHLNTPLITIMELYSQLAGYIWYERALTIKFTNILTASGITITKADIEGYIDDDYQYNRYGGENYDKLWMIGKYQQRFPIELTEPITVHDKIKVVQNSDILVKHQAKILATNLVTYYDKDHLDFTFNMILSTNSKKQNMLIGNTVIIDLENDAFIDSAVEGLDLLITKMSYWTDGVLDHATVSVTNRTPI</sequence>
<gene>
    <name evidence="1" type="ORF">LCGC14_0547710</name>
</gene>
<proteinExistence type="predicted"/>
<accession>A0A0F9RVN7</accession>
<name>A0A0F9RVN7_9ZZZZ</name>